<evidence type="ECO:0000313" key="2">
    <source>
        <dbReference type="Proteomes" id="UP000005837"/>
    </source>
</evidence>
<dbReference type="EMBL" id="ACEA01000041">
    <property type="protein sequence ID" value="EEG23399.1"/>
    <property type="molecule type" value="Genomic_DNA"/>
</dbReference>
<dbReference type="Proteomes" id="UP000005837">
    <property type="component" value="Unassembled WGS sequence"/>
</dbReference>
<reference evidence="1 2" key="1">
    <citation type="submission" date="2009-01" db="EMBL/GenBank/DDBJ databases">
        <authorList>
            <person name="Fulton L."/>
            <person name="Clifton S."/>
            <person name="Chinwalla A.T."/>
            <person name="Mitreva M."/>
            <person name="Sodergren E."/>
            <person name="Weinstock G."/>
            <person name="Clifton S."/>
            <person name="Dooling D.J."/>
            <person name="Fulton B."/>
            <person name="Minx P."/>
            <person name="Pepin K.H."/>
            <person name="Johnson M."/>
            <person name="Bhonagiri V."/>
            <person name="Nash W.E."/>
            <person name="Mardis E.R."/>
            <person name="Wilson R.K."/>
        </authorList>
    </citation>
    <scope>NUCLEOTIDE SEQUENCE [LARGE SCALE GENOMIC DNA]</scope>
    <source>
        <strain evidence="1 2">ATCC 23834</strain>
    </source>
</reference>
<evidence type="ECO:0000313" key="1">
    <source>
        <dbReference type="EMBL" id="EEG23399.1"/>
    </source>
</evidence>
<dbReference type="HOGENOM" id="CLU_3269369_0_0_4"/>
<dbReference type="AlphaFoldDB" id="C0DX27"/>
<sequence length="41" mass="4808">MLVDMAKRLGWNKGYLKDGEDVQLCFQVACYRILSGLRLFR</sequence>
<protein>
    <submittedName>
        <fullName evidence="1">Uncharacterized protein</fullName>
    </submittedName>
</protein>
<accession>C0DX27</accession>
<organism evidence="1 2">
    <name type="scientific">Eikenella corrodens ATCC 23834</name>
    <dbReference type="NCBI Taxonomy" id="546274"/>
    <lineage>
        <taxon>Bacteria</taxon>
        <taxon>Pseudomonadati</taxon>
        <taxon>Pseudomonadota</taxon>
        <taxon>Betaproteobacteria</taxon>
        <taxon>Neisseriales</taxon>
        <taxon>Neisseriaceae</taxon>
        <taxon>Eikenella</taxon>
    </lineage>
</organism>
<comment type="caution">
    <text evidence="1">The sequence shown here is derived from an EMBL/GenBank/DDBJ whole genome shotgun (WGS) entry which is preliminary data.</text>
</comment>
<proteinExistence type="predicted"/>
<gene>
    <name evidence="1" type="ORF">EIKCOROL_01931</name>
</gene>
<name>C0DX27_EIKCO</name>